<keyword evidence="2" id="KW-1185">Reference proteome</keyword>
<proteinExistence type="predicted"/>
<name>A0ACB8W7Q8_9TELE</name>
<organism evidence="1 2">
    <name type="scientific">Scortum barcoo</name>
    <name type="common">barcoo grunter</name>
    <dbReference type="NCBI Taxonomy" id="214431"/>
    <lineage>
        <taxon>Eukaryota</taxon>
        <taxon>Metazoa</taxon>
        <taxon>Chordata</taxon>
        <taxon>Craniata</taxon>
        <taxon>Vertebrata</taxon>
        <taxon>Euteleostomi</taxon>
        <taxon>Actinopterygii</taxon>
        <taxon>Neopterygii</taxon>
        <taxon>Teleostei</taxon>
        <taxon>Neoteleostei</taxon>
        <taxon>Acanthomorphata</taxon>
        <taxon>Eupercaria</taxon>
        <taxon>Centrarchiformes</taxon>
        <taxon>Terapontoidei</taxon>
        <taxon>Terapontidae</taxon>
        <taxon>Scortum</taxon>
    </lineage>
</organism>
<protein>
    <submittedName>
        <fullName evidence="1">Uncharacterized protein</fullName>
    </submittedName>
</protein>
<dbReference type="EMBL" id="CM041544">
    <property type="protein sequence ID" value="KAI3363262.1"/>
    <property type="molecule type" value="Genomic_DNA"/>
</dbReference>
<gene>
    <name evidence="1" type="ORF">L3Q82_011890</name>
</gene>
<accession>A0ACB8W7Q8</accession>
<evidence type="ECO:0000313" key="2">
    <source>
        <dbReference type="Proteomes" id="UP000831701"/>
    </source>
</evidence>
<sequence length="586" mass="65260">MNASSNVDEDSVSGRPYCCITELPVIDRDVYKGFESTAIKYDVSAVVFSGFHCEISSVSKVSVKAGESITIPCRYELRYRDHVKYLCKGTYWTSCSIVVKTNQPHHSRIFSISDDTKETIFTVTICDVTEKDTYYWCAVEIDVWPDVKQRFQLSVTPGMPSLYVDHQEITAFERGNVTVMCHYEYPKSPSVCSLSTKVTIVIATLVLTLLIVSAVFFGWKVMRRDKTKPEGPDITECRGPHCFVWDMAVHLVILLILTGLSGIYSLTTVRKVSVKAGGSITIPCLYESCTDLKSFIIISLSLLTCVVILTVFLCFLLKKHKQTEAAAGPPMTECRGPHCFVWDMAVQFVILLILTGLSGIYSVTTVSQVSVKAGGSITIPCLYESWYIKNVKYLCKGGHWNSCSKEIKTNQPNSGKFSISDDKSRRIFTVTIKDLTDTDTGYYWCALEIDGGSDAGQYFYLSVTRGAPSLSVSPQEVRGFEGEMININCPRLSPNNSGKMEWCKLGSSCVTVWSSGSIDGATVTIKSTVHNIFTVTMSGLRIESSGWYWCDDGGQQMPVHVTITERPTTSEYNSYHFVKYNCLQII</sequence>
<reference evidence="1" key="1">
    <citation type="submission" date="2022-04" db="EMBL/GenBank/DDBJ databases">
        <title>Jade perch genome.</title>
        <authorList>
            <person name="Chao B."/>
        </authorList>
    </citation>
    <scope>NUCLEOTIDE SEQUENCE</scope>
    <source>
        <strain evidence="1">CB-2022</strain>
    </source>
</reference>
<evidence type="ECO:0000313" key="1">
    <source>
        <dbReference type="EMBL" id="KAI3363262.1"/>
    </source>
</evidence>
<comment type="caution">
    <text evidence="1">The sequence shown here is derived from an EMBL/GenBank/DDBJ whole genome shotgun (WGS) entry which is preliminary data.</text>
</comment>
<dbReference type="Proteomes" id="UP000831701">
    <property type="component" value="Chromosome 14"/>
</dbReference>